<dbReference type="GO" id="GO:0006418">
    <property type="term" value="P:tRNA aminoacylation for protein translation"/>
    <property type="evidence" value="ECO:0007669"/>
    <property type="project" value="InterPro"/>
</dbReference>
<dbReference type="SUPFAM" id="SSF47323">
    <property type="entry name" value="Anticodon-binding domain of a subclass of class I aminoacyl-tRNA synthetases"/>
    <property type="match status" value="1"/>
</dbReference>
<proteinExistence type="predicted"/>
<accession>X1ULN8</accession>
<feature type="non-terminal residue" evidence="7">
    <location>
        <position position="64"/>
    </location>
</feature>
<sequence length="64" mass="7380">MHTVLNALARSFAPLIPFVTDIIYRGIYNKSVHLEIFPRPEKISEEKKLIELTTLLLDVNSAIW</sequence>
<dbReference type="Gene3D" id="1.10.730.10">
    <property type="entry name" value="Isoleucyl-tRNA Synthetase, Domain 1"/>
    <property type="match status" value="1"/>
</dbReference>
<reference evidence="7" key="1">
    <citation type="journal article" date="2014" name="Front. Microbiol.">
        <title>High frequency of phylogenetically diverse reductive dehalogenase-homologous genes in deep subseafloor sedimentary metagenomes.</title>
        <authorList>
            <person name="Kawai M."/>
            <person name="Futagami T."/>
            <person name="Toyoda A."/>
            <person name="Takaki Y."/>
            <person name="Nishi S."/>
            <person name="Hori S."/>
            <person name="Arai W."/>
            <person name="Tsubouchi T."/>
            <person name="Morono Y."/>
            <person name="Uchiyama I."/>
            <person name="Ito T."/>
            <person name="Fujiyama A."/>
            <person name="Inagaki F."/>
            <person name="Takami H."/>
        </authorList>
    </citation>
    <scope>NUCLEOTIDE SEQUENCE</scope>
    <source>
        <strain evidence="7">Expedition CK06-06</strain>
    </source>
</reference>
<gene>
    <name evidence="7" type="ORF">S12H4_61162</name>
</gene>
<evidence type="ECO:0000256" key="3">
    <source>
        <dbReference type="ARBA" id="ARBA00022840"/>
    </source>
</evidence>
<evidence type="ECO:0000259" key="6">
    <source>
        <dbReference type="Pfam" id="PF08264"/>
    </source>
</evidence>
<organism evidence="7">
    <name type="scientific">marine sediment metagenome</name>
    <dbReference type="NCBI Taxonomy" id="412755"/>
    <lineage>
        <taxon>unclassified sequences</taxon>
        <taxon>metagenomes</taxon>
        <taxon>ecological metagenomes</taxon>
    </lineage>
</organism>
<keyword evidence="4" id="KW-0648">Protein biosynthesis</keyword>
<dbReference type="GO" id="GO:0004812">
    <property type="term" value="F:aminoacyl-tRNA ligase activity"/>
    <property type="evidence" value="ECO:0007669"/>
    <property type="project" value="UniProtKB-KW"/>
</dbReference>
<dbReference type="InterPro" id="IPR013155">
    <property type="entry name" value="M/V/L/I-tRNA-synth_anticd-bd"/>
</dbReference>
<evidence type="ECO:0000256" key="2">
    <source>
        <dbReference type="ARBA" id="ARBA00022741"/>
    </source>
</evidence>
<dbReference type="Pfam" id="PF08264">
    <property type="entry name" value="Anticodon_1"/>
    <property type="match status" value="1"/>
</dbReference>
<dbReference type="AlphaFoldDB" id="X1ULN8"/>
<protein>
    <recommendedName>
        <fullName evidence="6">Methionyl/Valyl/Leucyl/Isoleucyl-tRNA synthetase anticodon-binding domain-containing protein</fullName>
    </recommendedName>
</protein>
<feature type="domain" description="Methionyl/Valyl/Leucyl/Isoleucyl-tRNA synthetase anticodon-binding" evidence="6">
    <location>
        <begin position="2"/>
        <end position="61"/>
    </location>
</feature>
<keyword evidence="3" id="KW-0067">ATP-binding</keyword>
<keyword evidence="5" id="KW-0030">Aminoacyl-tRNA synthetase</keyword>
<evidence type="ECO:0000313" key="7">
    <source>
        <dbReference type="EMBL" id="GAJ18439.1"/>
    </source>
</evidence>
<evidence type="ECO:0000256" key="5">
    <source>
        <dbReference type="ARBA" id="ARBA00023146"/>
    </source>
</evidence>
<keyword evidence="1" id="KW-0436">Ligase</keyword>
<comment type="caution">
    <text evidence="7">The sequence shown here is derived from an EMBL/GenBank/DDBJ whole genome shotgun (WGS) entry which is preliminary data.</text>
</comment>
<dbReference type="InterPro" id="IPR009080">
    <property type="entry name" value="tRNAsynth_Ia_anticodon-bd"/>
</dbReference>
<evidence type="ECO:0000256" key="1">
    <source>
        <dbReference type="ARBA" id="ARBA00022598"/>
    </source>
</evidence>
<dbReference type="EMBL" id="BARW01040504">
    <property type="protein sequence ID" value="GAJ18439.1"/>
    <property type="molecule type" value="Genomic_DNA"/>
</dbReference>
<dbReference type="GO" id="GO:0005524">
    <property type="term" value="F:ATP binding"/>
    <property type="evidence" value="ECO:0007669"/>
    <property type="project" value="UniProtKB-KW"/>
</dbReference>
<keyword evidence="2" id="KW-0547">Nucleotide-binding</keyword>
<evidence type="ECO:0000256" key="4">
    <source>
        <dbReference type="ARBA" id="ARBA00022917"/>
    </source>
</evidence>
<name>X1ULN8_9ZZZZ</name>